<name>A0A5K7YLI5_9BACT</name>
<dbReference type="Proteomes" id="UP000427906">
    <property type="component" value="Chromosome"/>
</dbReference>
<reference evidence="1 2" key="1">
    <citation type="submission" date="2019-11" db="EMBL/GenBank/DDBJ databases">
        <title>Comparative genomics of hydrocarbon-degrading Desulfosarcina strains.</title>
        <authorList>
            <person name="Watanabe M."/>
            <person name="Kojima H."/>
            <person name="Fukui M."/>
        </authorList>
    </citation>
    <scope>NUCLEOTIDE SEQUENCE [LARGE SCALE GENOMIC DNA]</scope>
    <source>
        <strain evidence="1 2">PL12</strain>
    </source>
</reference>
<evidence type="ECO:0000313" key="1">
    <source>
        <dbReference type="EMBL" id="BBO70086.1"/>
    </source>
</evidence>
<keyword evidence="2" id="KW-1185">Reference proteome</keyword>
<dbReference type="AlphaFoldDB" id="A0A5K7YLI5"/>
<dbReference type="EMBL" id="AP021874">
    <property type="protein sequence ID" value="BBO70086.1"/>
    <property type="molecule type" value="Genomic_DNA"/>
</dbReference>
<gene>
    <name evidence="1" type="ORF">DSCA_40160</name>
</gene>
<accession>A0A5K7YLI5</accession>
<protein>
    <submittedName>
        <fullName evidence="1">Uncharacterized protein</fullName>
    </submittedName>
</protein>
<dbReference type="KEGG" id="dalk:DSCA_40160"/>
<dbReference type="RefSeq" id="WP_155318060.1">
    <property type="nucleotide sequence ID" value="NZ_AP021874.1"/>
</dbReference>
<evidence type="ECO:0000313" key="2">
    <source>
        <dbReference type="Proteomes" id="UP000427906"/>
    </source>
</evidence>
<organism evidence="1 2">
    <name type="scientific">Desulfosarcina alkanivorans</name>
    <dbReference type="NCBI Taxonomy" id="571177"/>
    <lineage>
        <taxon>Bacteria</taxon>
        <taxon>Pseudomonadati</taxon>
        <taxon>Thermodesulfobacteriota</taxon>
        <taxon>Desulfobacteria</taxon>
        <taxon>Desulfobacterales</taxon>
        <taxon>Desulfosarcinaceae</taxon>
        <taxon>Desulfosarcina</taxon>
    </lineage>
</organism>
<proteinExistence type="predicted"/>
<sequence>MKDISLDADGMRLFQAYPSMPNLPDICVALNMLLLEYQPYACGNFFVRPDLAPIRLFLDGHRL</sequence>